<sequence length="209" mass="23463">MAPSKPQKLSRRSLELLEQSPIPEPKPQDSYAAAIVREEQFHSYYQQKGMALLDEKGDMAHGPRLHLEGHYYSPPGQSWSELADTARQLPSSSAKLDNDLKQVRAFARATNEDPVKRYLTPGCMADPFIVAKANLSSLQMHYASAESVKNRNLIAQLNFDGIRQQSRKRKRSNSLDMVVETDDSNQGADAAHQLQEGYVYTALSVKERC</sequence>
<feature type="region of interest" description="Disordered" evidence="1">
    <location>
        <begin position="165"/>
        <end position="190"/>
    </location>
</feature>
<accession>A0AAF0DK69</accession>
<keyword evidence="3" id="KW-1185">Reference proteome</keyword>
<dbReference type="AlphaFoldDB" id="A0AAF0DK69"/>
<evidence type="ECO:0000313" key="2">
    <source>
        <dbReference type="EMBL" id="WEW59928.1"/>
    </source>
</evidence>
<evidence type="ECO:0000313" key="3">
    <source>
        <dbReference type="Proteomes" id="UP001219355"/>
    </source>
</evidence>
<reference evidence="2" key="1">
    <citation type="submission" date="2023-03" db="EMBL/GenBank/DDBJ databases">
        <title>Emydomyces testavorans Genome Sequence.</title>
        <authorList>
            <person name="Hoyer L."/>
        </authorList>
    </citation>
    <scope>NUCLEOTIDE SEQUENCE</scope>
    <source>
        <strain evidence="2">16-2883</strain>
    </source>
</reference>
<dbReference type="EMBL" id="CP120629">
    <property type="protein sequence ID" value="WEW59928.1"/>
    <property type="molecule type" value="Genomic_DNA"/>
</dbReference>
<name>A0AAF0DK69_9EURO</name>
<protein>
    <submittedName>
        <fullName evidence="2">Uncharacterized protein</fullName>
    </submittedName>
</protein>
<evidence type="ECO:0000256" key="1">
    <source>
        <dbReference type="SAM" id="MobiDB-lite"/>
    </source>
</evidence>
<feature type="region of interest" description="Disordered" evidence="1">
    <location>
        <begin position="1"/>
        <end position="29"/>
    </location>
</feature>
<organism evidence="2 3">
    <name type="scientific">Emydomyces testavorans</name>
    <dbReference type="NCBI Taxonomy" id="2070801"/>
    <lineage>
        <taxon>Eukaryota</taxon>
        <taxon>Fungi</taxon>
        <taxon>Dikarya</taxon>
        <taxon>Ascomycota</taxon>
        <taxon>Pezizomycotina</taxon>
        <taxon>Eurotiomycetes</taxon>
        <taxon>Eurotiomycetidae</taxon>
        <taxon>Onygenales</taxon>
        <taxon>Nannizziopsiaceae</taxon>
        <taxon>Emydomyces</taxon>
    </lineage>
</organism>
<gene>
    <name evidence="2" type="ORF">PRK78_005410</name>
</gene>
<dbReference type="Proteomes" id="UP001219355">
    <property type="component" value="Chromosome 3"/>
</dbReference>
<proteinExistence type="predicted"/>